<organismHost>
    <name type="scientific">Klebsiella pneumoniae</name>
    <dbReference type="NCBI Taxonomy" id="573"/>
</organismHost>
<dbReference type="InterPro" id="IPR021739">
    <property type="entry name" value="SaV-like"/>
</dbReference>
<evidence type="ECO:0008006" key="3">
    <source>
        <dbReference type="Google" id="ProtNLM"/>
    </source>
</evidence>
<reference evidence="1" key="1">
    <citation type="submission" date="2016-02" db="EMBL/GenBank/DDBJ databases">
        <title>Complete genome sequence of bacteriophage vB_KpnP_KpV71 lytic for Klebsiella pneumoniae.</title>
        <authorList>
            <person name="Komisarova E.V."/>
            <person name="Krasilnikova V.M."/>
            <person name="Kislichkina A.A."/>
            <person name="Myakinina V.P."/>
            <person name="Volozhantsev N.V."/>
        </authorList>
    </citation>
    <scope>NUCLEOTIDE SEQUENCE [LARGE SCALE GENOMIC DNA]</scope>
</reference>
<dbReference type="Proteomes" id="UP000202850">
    <property type="component" value="Segment"/>
</dbReference>
<evidence type="ECO:0000313" key="1">
    <source>
        <dbReference type="EMBL" id="AMQ66459.1"/>
    </source>
</evidence>
<evidence type="ECO:0000313" key="2">
    <source>
        <dbReference type="Proteomes" id="UP000202850"/>
    </source>
</evidence>
<accession>A0A142F102</accession>
<dbReference type="Pfam" id="PF11753">
    <property type="entry name" value="DUF3310"/>
    <property type="match status" value="1"/>
</dbReference>
<keyword evidence="2" id="KW-1185">Reference proteome</keyword>
<dbReference type="RefSeq" id="YP_009302735.1">
    <property type="nucleotide sequence ID" value="NC_031246.1"/>
</dbReference>
<protein>
    <recommendedName>
        <fullName evidence="3">Nucleotide kinase</fullName>
    </recommendedName>
</protein>
<dbReference type="KEGG" id="vg:29124291"/>
<organism evidence="1 2">
    <name type="scientific">Klebsiella phage KpV71</name>
    <name type="common">Bacteriophage KpV71</name>
    <dbReference type="NCBI Taxonomy" id="1796998"/>
    <lineage>
        <taxon>Viruses</taxon>
        <taxon>Duplodnaviria</taxon>
        <taxon>Heunggongvirae</taxon>
        <taxon>Uroviricota</taxon>
        <taxon>Caudoviricetes</taxon>
        <taxon>Autographivirales</taxon>
        <taxon>Autoscriptoviridae</taxon>
        <taxon>Slopekvirinae</taxon>
        <taxon>Drulisvirus</taxon>
        <taxon>Drulisvirus KpV71</taxon>
    </lineage>
</organism>
<proteinExistence type="predicted"/>
<dbReference type="OrthoDB" id="10863at10239"/>
<name>A0A142F102_BPK71</name>
<dbReference type="EMBL" id="KU666550">
    <property type="protein sequence ID" value="AMQ66459.1"/>
    <property type="molecule type" value="Genomic_DNA"/>
</dbReference>
<gene>
    <name evidence="1" type="ORF">kpv71_31</name>
</gene>
<dbReference type="GeneID" id="29124291"/>
<sequence>MSKFKVGDVVVRKPEHRNENWRNRFKELPAGTPHVVAAVCYNDIIELDHLPYGWDSDLFDLVSAPGIPEELPAPKASDAVNSPKHYQFFQDLEAIEVIARSMTQEQFYGYCLGNRLKYRLRAGNKDKLEQDIAKSDKYSELYEQHRGKCIDAK</sequence>